<evidence type="ECO:0000313" key="2">
    <source>
        <dbReference type="EMBL" id="GAA2726352.1"/>
    </source>
</evidence>
<sequence length="169" mass="18148">MSAEELTGQARSLYESWRELGLSESAALDAVTESGLIRESTAPADRLEAAFTEMGLTESAARRAAAGRGPVRSAPTVESLPEWEEAVRTAVEIHGMSDGQARGYLRQKVAFGDWAGLRADGGLVEALREYSRLKVGGRITSTSSTPVTESARPGSRPRAVELREAVKWS</sequence>
<evidence type="ECO:0000313" key="3">
    <source>
        <dbReference type="Proteomes" id="UP001501842"/>
    </source>
</evidence>
<gene>
    <name evidence="2" type="ORF">GCM10010439_28640</name>
</gene>
<keyword evidence="3" id="KW-1185">Reference proteome</keyword>
<dbReference type="RefSeq" id="WP_344450842.1">
    <property type="nucleotide sequence ID" value="NZ_BAAATZ010000009.1"/>
</dbReference>
<organism evidence="2 3">
    <name type="scientific">Actinocorallia aurantiaca</name>
    <dbReference type="NCBI Taxonomy" id="46204"/>
    <lineage>
        <taxon>Bacteria</taxon>
        <taxon>Bacillati</taxon>
        <taxon>Actinomycetota</taxon>
        <taxon>Actinomycetes</taxon>
        <taxon>Streptosporangiales</taxon>
        <taxon>Thermomonosporaceae</taxon>
        <taxon>Actinocorallia</taxon>
    </lineage>
</organism>
<evidence type="ECO:0000256" key="1">
    <source>
        <dbReference type="SAM" id="MobiDB-lite"/>
    </source>
</evidence>
<feature type="region of interest" description="Disordered" evidence="1">
    <location>
        <begin position="139"/>
        <end position="169"/>
    </location>
</feature>
<dbReference type="Proteomes" id="UP001501842">
    <property type="component" value="Unassembled WGS sequence"/>
</dbReference>
<accession>A0ABN3U8R9</accession>
<comment type="caution">
    <text evidence="2">The sequence shown here is derived from an EMBL/GenBank/DDBJ whole genome shotgun (WGS) entry which is preliminary data.</text>
</comment>
<reference evidence="2 3" key="1">
    <citation type="journal article" date="2019" name="Int. J. Syst. Evol. Microbiol.">
        <title>The Global Catalogue of Microorganisms (GCM) 10K type strain sequencing project: providing services to taxonomists for standard genome sequencing and annotation.</title>
        <authorList>
            <consortium name="The Broad Institute Genomics Platform"/>
            <consortium name="The Broad Institute Genome Sequencing Center for Infectious Disease"/>
            <person name="Wu L."/>
            <person name="Ma J."/>
        </authorList>
    </citation>
    <scope>NUCLEOTIDE SEQUENCE [LARGE SCALE GENOMIC DNA]</scope>
    <source>
        <strain evidence="2 3">JCM 8201</strain>
    </source>
</reference>
<feature type="compositionally biased region" description="Basic and acidic residues" evidence="1">
    <location>
        <begin position="158"/>
        <end position="169"/>
    </location>
</feature>
<protein>
    <submittedName>
        <fullName evidence="2">Uncharacterized protein</fullName>
    </submittedName>
</protein>
<name>A0ABN3U8R9_9ACTN</name>
<dbReference type="EMBL" id="BAAATZ010000009">
    <property type="protein sequence ID" value="GAA2726352.1"/>
    <property type="molecule type" value="Genomic_DNA"/>
</dbReference>
<proteinExistence type="predicted"/>
<feature type="compositionally biased region" description="Polar residues" evidence="1">
    <location>
        <begin position="139"/>
        <end position="148"/>
    </location>
</feature>